<sequence>MLKLKKISSRKIASYSIVLIILFGGTAFVLYKNFFTGEEVILSPAAVSNTAVDSSGIGGSNLLPDIGKLNIEEELSFISSAKFRKLQDNFSEIKTEELGNKNPFAASGQPGANEAAGQRTSVLQPAEEAAGE</sequence>
<protein>
    <submittedName>
        <fullName evidence="3">Uncharacterized protein</fullName>
    </submittedName>
</protein>
<name>A0A2H0V1B2_9BACT</name>
<proteinExistence type="predicted"/>
<dbReference type="Proteomes" id="UP000228626">
    <property type="component" value="Unassembled WGS sequence"/>
</dbReference>
<accession>A0A2H0V1B2</accession>
<comment type="caution">
    <text evidence="3">The sequence shown here is derived from an EMBL/GenBank/DDBJ whole genome shotgun (WGS) entry which is preliminary data.</text>
</comment>
<organism evidence="3 4">
    <name type="scientific">Candidatus Falkowbacteria bacterium CG10_big_fil_rev_8_21_14_0_10_43_10</name>
    <dbReference type="NCBI Taxonomy" id="1974567"/>
    <lineage>
        <taxon>Bacteria</taxon>
        <taxon>Candidatus Falkowiibacteriota</taxon>
    </lineage>
</organism>
<dbReference type="AlphaFoldDB" id="A0A2H0V1B2"/>
<dbReference type="EMBL" id="PFAR01000047">
    <property type="protein sequence ID" value="PIR92852.1"/>
    <property type="molecule type" value="Genomic_DNA"/>
</dbReference>
<evidence type="ECO:0000313" key="3">
    <source>
        <dbReference type="EMBL" id="PIR92852.1"/>
    </source>
</evidence>
<gene>
    <name evidence="3" type="ORF">COT99_03955</name>
</gene>
<feature type="transmembrane region" description="Helical" evidence="2">
    <location>
        <begin position="12"/>
        <end position="31"/>
    </location>
</feature>
<reference evidence="4" key="1">
    <citation type="submission" date="2017-09" db="EMBL/GenBank/DDBJ databases">
        <title>Depth-based differentiation of microbial function through sediment-hosted aquifers and enrichment of novel symbionts in the deep terrestrial subsurface.</title>
        <authorList>
            <person name="Probst A.J."/>
            <person name="Ladd B."/>
            <person name="Jarett J.K."/>
            <person name="Geller-Mcgrath D.E."/>
            <person name="Sieber C.M.K."/>
            <person name="Emerson J.B."/>
            <person name="Anantharaman K."/>
            <person name="Thomas B.C."/>
            <person name="Malmstrom R."/>
            <person name="Stieglmeier M."/>
            <person name="Klingl A."/>
            <person name="Woyke T."/>
            <person name="Ryan C.M."/>
            <person name="Banfield J.F."/>
        </authorList>
    </citation>
    <scope>NUCLEOTIDE SEQUENCE [LARGE SCALE GENOMIC DNA]</scope>
</reference>
<evidence type="ECO:0000313" key="4">
    <source>
        <dbReference type="Proteomes" id="UP000228626"/>
    </source>
</evidence>
<evidence type="ECO:0000256" key="2">
    <source>
        <dbReference type="SAM" id="Phobius"/>
    </source>
</evidence>
<keyword evidence="2" id="KW-0812">Transmembrane</keyword>
<keyword evidence="2" id="KW-1133">Transmembrane helix</keyword>
<evidence type="ECO:0000256" key="1">
    <source>
        <dbReference type="SAM" id="MobiDB-lite"/>
    </source>
</evidence>
<feature type="region of interest" description="Disordered" evidence="1">
    <location>
        <begin position="97"/>
        <end position="132"/>
    </location>
</feature>
<keyword evidence="2" id="KW-0472">Membrane</keyword>